<reference evidence="9 10" key="1">
    <citation type="submission" date="2017-06" db="EMBL/GenBank/DDBJ databases">
        <title>Whole Genome Sequences of Colwellia marinimaniae MTCD1.</title>
        <authorList>
            <person name="Kusumoto H."/>
            <person name="Inoue M."/>
            <person name="Tanikawa K."/>
            <person name="Maeji H."/>
            <person name="Cameron J.H."/>
            <person name="Bartlett D.H."/>
        </authorList>
    </citation>
    <scope>NUCLEOTIDE SEQUENCE [LARGE SCALE GENOMIC DNA]</scope>
    <source>
        <strain evidence="9 10">MTCD1</strain>
    </source>
</reference>
<accession>A0ABQ0MUP9</accession>
<evidence type="ECO:0000259" key="8">
    <source>
        <dbReference type="PROSITE" id="PS50059"/>
    </source>
</evidence>
<dbReference type="EMBL" id="BDQM01000011">
    <property type="protein sequence ID" value="GAW96088.1"/>
    <property type="molecule type" value="Genomic_DNA"/>
</dbReference>
<sequence>MLIRTLFVSFACTSIFACTNSNNSSSVYSPEEINAHWFTMNLKREGVLATDSGLQYKVLEQSTGCKPDPDFKVTVHYKMLSAKSKRIIDSSYQRGNPDKFLLSKMIKGWREGVPMMKVGETWELYIPPHLAYGSRGSPGSVAPNSVLISQITLVDARCQD</sequence>
<protein>
    <recommendedName>
        <fullName evidence="6">Peptidyl-prolyl cis-trans isomerase</fullName>
        <ecNumber evidence="6">5.2.1.8</ecNumber>
    </recommendedName>
</protein>
<evidence type="ECO:0000256" key="3">
    <source>
        <dbReference type="ARBA" id="ARBA00023110"/>
    </source>
</evidence>
<dbReference type="RefSeq" id="WP_159459904.1">
    <property type="nucleotide sequence ID" value="NZ_BDQM01000011.1"/>
</dbReference>
<keyword evidence="7" id="KW-0732">Signal</keyword>
<keyword evidence="10" id="KW-1185">Reference proteome</keyword>
<comment type="catalytic activity">
    <reaction evidence="1 5 6">
        <text>[protein]-peptidylproline (omega=180) = [protein]-peptidylproline (omega=0)</text>
        <dbReference type="Rhea" id="RHEA:16237"/>
        <dbReference type="Rhea" id="RHEA-COMP:10747"/>
        <dbReference type="Rhea" id="RHEA-COMP:10748"/>
        <dbReference type="ChEBI" id="CHEBI:83833"/>
        <dbReference type="ChEBI" id="CHEBI:83834"/>
        <dbReference type="EC" id="5.2.1.8"/>
    </reaction>
</comment>
<feature type="domain" description="PPIase FKBP-type" evidence="8">
    <location>
        <begin position="70"/>
        <end position="157"/>
    </location>
</feature>
<proteinExistence type="inferred from homology"/>
<name>A0ABQ0MUP9_9GAMM</name>
<gene>
    <name evidence="9" type="ORF">MTCD1_01698</name>
</gene>
<evidence type="ECO:0000256" key="4">
    <source>
        <dbReference type="ARBA" id="ARBA00023235"/>
    </source>
</evidence>
<comment type="caution">
    <text evidence="9">The sequence shown here is derived from an EMBL/GenBank/DDBJ whole genome shotgun (WGS) entry which is preliminary data.</text>
</comment>
<evidence type="ECO:0000313" key="10">
    <source>
        <dbReference type="Proteomes" id="UP000197068"/>
    </source>
</evidence>
<dbReference type="InterPro" id="IPR001179">
    <property type="entry name" value="PPIase_FKBP_dom"/>
</dbReference>
<dbReference type="Gene3D" id="3.10.50.40">
    <property type="match status" value="1"/>
</dbReference>
<dbReference type="EC" id="5.2.1.8" evidence="6"/>
<evidence type="ECO:0000256" key="1">
    <source>
        <dbReference type="ARBA" id="ARBA00000971"/>
    </source>
</evidence>
<dbReference type="PANTHER" id="PTHR43811">
    <property type="entry name" value="FKBP-TYPE PEPTIDYL-PROLYL CIS-TRANS ISOMERASE FKPA"/>
    <property type="match status" value="1"/>
</dbReference>
<organism evidence="9 10">
    <name type="scientific">Colwellia marinimaniae</name>
    <dbReference type="NCBI Taxonomy" id="1513592"/>
    <lineage>
        <taxon>Bacteria</taxon>
        <taxon>Pseudomonadati</taxon>
        <taxon>Pseudomonadota</taxon>
        <taxon>Gammaproteobacteria</taxon>
        <taxon>Alteromonadales</taxon>
        <taxon>Colwelliaceae</taxon>
        <taxon>Colwellia</taxon>
    </lineage>
</organism>
<feature type="signal peptide" evidence="7">
    <location>
        <begin position="1"/>
        <end position="17"/>
    </location>
</feature>
<keyword evidence="3 5" id="KW-0697">Rotamase</keyword>
<dbReference type="PANTHER" id="PTHR43811:SF19">
    <property type="entry name" value="39 KDA FK506-BINDING NUCLEAR PROTEIN"/>
    <property type="match status" value="1"/>
</dbReference>
<dbReference type="InterPro" id="IPR046357">
    <property type="entry name" value="PPIase_dom_sf"/>
</dbReference>
<feature type="chain" id="PRO_5046107443" description="Peptidyl-prolyl cis-trans isomerase" evidence="7">
    <location>
        <begin position="18"/>
        <end position="160"/>
    </location>
</feature>
<evidence type="ECO:0000313" key="9">
    <source>
        <dbReference type="EMBL" id="GAW96088.1"/>
    </source>
</evidence>
<dbReference type="PROSITE" id="PS50059">
    <property type="entry name" value="FKBP_PPIASE"/>
    <property type="match status" value="1"/>
</dbReference>
<dbReference type="GO" id="GO:0003755">
    <property type="term" value="F:peptidyl-prolyl cis-trans isomerase activity"/>
    <property type="evidence" value="ECO:0007669"/>
    <property type="project" value="UniProtKB-EC"/>
</dbReference>
<comment type="similarity">
    <text evidence="2 6">Belongs to the FKBP-type PPIase family.</text>
</comment>
<evidence type="ECO:0000256" key="7">
    <source>
        <dbReference type="SAM" id="SignalP"/>
    </source>
</evidence>
<evidence type="ECO:0000256" key="6">
    <source>
        <dbReference type="RuleBase" id="RU003915"/>
    </source>
</evidence>
<dbReference type="Pfam" id="PF00254">
    <property type="entry name" value="FKBP_C"/>
    <property type="match status" value="1"/>
</dbReference>
<dbReference type="SUPFAM" id="SSF54534">
    <property type="entry name" value="FKBP-like"/>
    <property type="match status" value="1"/>
</dbReference>
<dbReference type="PROSITE" id="PS51257">
    <property type="entry name" value="PROKAR_LIPOPROTEIN"/>
    <property type="match status" value="1"/>
</dbReference>
<evidence type="ECO:0000256" key="2">
    <source>
        <dbReference type="ARBA" id="ARBA00006577"/>
    </source>
</evidence>
<dbReference type="Proteomes" id="UP000197068">
    <property type="component" value="Unassembled WGS sequence"/>
</dbReference>
<evidence type="ECO:0000256" key="5">
    <source>
        <dbReference type="PROSITE-ProRule" id="PRU00277"/>
    </source>
</evidence>
<keyword evidence="4 5" id="KW-0413">Isomerase</keyword>